<dbReference type="Proteomes" id="UP000885830">
    <property type="component" value="Unassembled WGS sequence"/>
</dbReference>
<dbReference type="PROSITE" id="PS51257">
    <property type="entry name" value="PROKAR_LIPOPROTEIN"/>
    <property type="match status" value="1"/>
</dbReference>
<gene>
    <name evidence="2" type="ORF">ENJ42_08945</name>
</gene>
<evidence type="ECO:0000256" key="1">
    <source>
        <dbReference type="SAM" id="SignalP"/>
    </source>
</evidence>
<keyword evidence="1" id="KW-0732">Signal</keyword>
<sequence>MMKMISAKFIPVAALALVSCASLPTTQGDPIPKAIQAAQNGAFETPGPLDAVDFIGAENMQTDLYTIAPKAYNDGYINTYEIITKDHDYYVQGTAKAFETLREIKATKILKGTPTVVAAGKSFAERTVNLVETPIRIMNGGFGRLEEARTNRQKVMAVSSGVGDIFSNMAHGLGQLAVTGKRIVTSASGTKCANFGDCAGKAGRDVWSGFNSVVGKHNAARRLHIRLGTDPYTDNKVLQREIDRLAMAESYTGTTYKIGVGNAGIPVWSDWTRGVGYVNNAEFVASYEDAHKRRRAEKKLLTSWGVDKNSIETLYRNPAFTHTTRTRLVQTLSHISFPEYRVKLVKDAANTPTRAAAYSRLQVLAYLAKLERDGQTQGYVTNFTSTIAFSDDGALILPFSVDYMKWTPEMANLVENYAAFSKSHPDYKRAEIHILGQASPTFLKQSKAQGIVVKIIDLS</sequence>
<comment type="caution">
    <text evidence="2">The sequence shown here is derived from an EMBL/GenBank/DDBJ whole genome shotgun (WGS) entry which is preliminary data.</text>
</comment>
<evidence type="ECO:0000313" key="2">
    <source>
        <dbReference type="EMBL" id="HHL43732.1"/>
    </source>
</evidence>
<accession>A0A7C5M125</accession>
<reference evidence="2" key="1">
    <citation type="journal article" date="2020" name="mSystems">
        <title>Genome- and Community-Level Interaction Insights into Carbon Utilization and Element Cycling Functions of Hydrothermarchaeota in Hydrothermal Sediment.</title>
        <authorList>
            <person name="Zhou Z."/>
            <person name="Liu Y."/>
            <person name="Xu W."/>
            <person name="Pan J."/>
            <person name="Luo Z.H."/>
            <person name="Li M."/>
        </authorList>
    </citation>
    <scope>NUCLEOTIDE SEQUENCE [LARGE SCALE GENOMIC DNA]</scope>
    <source>
        <strain evidence="2">HyVt-485</strain>
    </source>
</reference>
<name>A0A7C5M125_9PROT</name>
<feature type="signal peptide" evidence="1">
    <location>
        <begin position="1"/>
        <end position="21"/>
    </location>
</feature>
<dbReference type="EMBL" id="DRMJ01000468">
    <property type="protein sequence ID" value="HHL43732.1"/>
    <property type="molecule type" value="Genomic_DNA"/>
</dbReference>
<protein>
    <submittedName>
        <fullName evidence="2">Uncharacterized protein</fullName>
    </submittedName>
</protein>
<feature type="chain" id="PRO_5028062245" evidence="1">
    <location>
        <begin position="22"/>
        <end position="459"/>
    </location>
</feature>
<dbReference type="AlphaFoldDB" id="A0A7C5M125"/>
<organism evidence="2">
    <name type="scientific">Hellea balneolensis</name>
    <dbReference type="NCBI Taxonomy" id="287478"/>
    <lineage>
        <taxon>Bacteria</taxon>
        <taxon>Pseudomonadati</taxon>
        <taxon>Pseudomonadota</taxon>
        <taxon>Alphaproteobacteria</taxon>
        <taxon>Maricaulales</taxon>
        <taxon>Robiginitomaculaceae</taxon>
        <taxon>Hellea</taxon>
    </lineage>
</organism>
<proteinExistence type="predicted"/>